<feature type="domain" description="Sodium/calcium exchanger membrane region" evidence="6">
    <location>
        <begin position="176"/>
        <end position="315"/>
    </location>
</feature>
<evidence type="ECO:0000256" key="4">
    <source>
        <dbReference type="ARBA" id="ARBA00023136"/>
    </source>
</evidence>
<dbReference type="InterPro" id="IPR004481">
    <property type="entry name" value="K/Na/Ca-exchanger"/>
</dbReference>
<dbReference type="PANTHER" id="PTHR10846">
    <property type="entry name" value="SODIUM/POTASSIUM/CALCIUM EXCHANGER"/>
    <property type="match status" value="1"/>
</dbReference>
<comment type="caution">
    <text evidence="7">The sequence shown here is derived from an EMBL/GenBank/DDBJ whole genome shotgun (WGS) entry which is preliminary data.</text>
</comment>
<dbReference type="InterPro" id="IPR004837">
    <property type="entry name" value="NaCa_Exmemb"/>
</dbReference>
<evidence type="ECO:0000259" key="6">
    <source>
        <dbReference type="Pfam" id="PF01699"/>
    </source>
</evidence>
<keyword evidence="2 5" id="KW-0812">Transmembrane</keyword>
<dbReference type="Gene3D" id="1.20.1420.30">
    <property type="entry name" value="NCX, central ion-binding region"/>
    <property type="match status" value="1"/>
</dbReference>
<dbReference type="NCBIfam" id="TIGR00367">
    <property type="entry name" value="calcium/sodium antiporter"/>
    <property type="match status" value="1"/>
</dbReference>
<comment type="subcellular location">
    <subcellularLocation>
        <location evidence="1">Membrane</location>
        <topology evidence="1">Multi-pass membrane protein</topology>
    </subcellularLocation>
</comment>
<keyword evidence="4 5" id="KW-0472">Membrane</keyword>
<keyword evidence="3 5" id="KW-1133">Transmembrane helix</keyword>
<keyword evidence="8" id="KW-1185">Reference proteome</keyword>
<name>A0ABU1GDF5_9GAMM</name>
<reference evidence="7 8" key="1">
    <citation type="submission" date="2023-04" db="EMBL/GenBank/DDBJ databases">
        <title>A long-awaited taxogenomic arrangement of the family Halomonadaceae.</title>
        <authorList>
            <person name="De La Haba R."/>
            <person name="Chuvochina M."/>
            <person name="Wittouck S."/>
            <person name="Arahal D.R."/>
            <person name="Sanchez-Porro C."/>
            <person name="Hugenholtz P."/>
            <person name="Ventosa A."/>
        </authorList>
    </citation>
    <scope>NUCLEOTIDE SEQUENCE [LARGE SCALE GENOMIC DNA]</scope>
    <source>
        <strain evidence="7 8">DSM 18042</strain>
    </source>
</reference>
<feature type="transmembrane region" description="Helical" evidence="5">
    <location>
        <begin position="209"/>
        <end position="232"/>
    </location>
</feature>
<evidence type="ECO:0000256" key="5">
    <source>
        <dbReference type="SAM" id="Phobius"/>
    </source>
</evidence>
<dbReference type="EMBL" id="JARWAI010000006">
    <property type="protein sequence ID" value="MDR5875084.1"/>
    <property type="molecule type" value="Genomic_DNA"/>
</dbReference>
<feature type="transmembrane region" description="Helical" evidence="5">
    <location>
        <begin position="273"/>
        <end position="290"/>
    </location>
</feature>
<evidence type="ECO:0000256" key="1">
    <source>
        <dbReference type="ARBA" id="ARBA00004141"/>
    </source>
</evidence>
<evidence type="ECO:0000256" key="2">
    <source>
        <dbReference type="ARBA" id="ARBA00022692"/>
    </source>
</evidence>
<evidence type="ECO:0000313" key="8">
    <source>
        <dbReference type="Proteomes" id="UP001269267"/>
    </source>
</evidence>
<dbReference type="InterPro" id="IPR044880">
    <property type="entry name" value="NCX_ion-bd_dom_sf"/>
</dbReference>
<feature type="transmembrane region" description="Helical" evidence="5">
    <location>
        <begin position="302"/>
        <end position="320"/>
    </location>
</feature>
<evidence type="ECO:0000313" key="7">
    <source>
        <dbReference type="EMBL" id="MDR5875084.1"/>
    </source>
</evidence>
<gene>
    <name evidence="7" type="ORF">QC815_09135</name>
</gene>
<feature type="domain" description="Sodium/calcium exchanger membrane region" evidence="6">
    <location>
        <begin position="4"/>
        <end position="143"/>
    </location>
</feature>
<feature type="transmembrane region" description="Helical" evidence="5">
    <location>
        <begin position="174"/>
        <end position="197"/>
    </location>
</feature>
<feature type="transmembrane region" description="Helical" evidence="5">
    <location>
        <begin position="104"/>
        <end position="122"/>
    </location>
</feature>
<dbReference type="Pfam" id="PF01699">
    <property type="entry name" value="Na_Ca_ex"/>
    <property type="match status" value="2"/>
</dbReference>
<protein>
    <submittedName>
        <fullName evidence="7">Calcium/sodium antiporter</fullName>
    </submittedName>
</protein>
<feature type="transmembrane region" description="Helical" evidence="5">
    <location>
        <begin position="239"/>
        <end position="261"/>
    </location>
</feature>
<feature type="transmembrane region" description="Helical" evidence="5">
    <location>
        <begin position="72"/>
        <end position="92"/>
    </location>
</feature>
<dbReference type="PANTHER" id="PTHR10846:SF8">
    <property type="entry name" value="INNER MEMBRANE PROTEIN YRBG"/>
    <property type="match status" value="1"/>
</dbReference>
<organism evidence="7 8">
    <name type="scientific">Vreelandella gomseomensis</name>
    <dbReference type="NCBI Taxonomy" id="370766"/>
    <lineage>
        <taxon>Bacteria</taxon>
        <taxon>Pseudomonadati</taxon>
        <taxon>Pseudomonadota</taxon>
        <taxon>Gammaproteobacteria</taxon>
        <taxon>Oceanospirillales</taxon>
        <taxon>Halomonadaceae</taxon>
        <taxon>Vreelandella</taxon>
    </lineage>
</organism>
<evidence type="ECO:0000256" key="3">
    <source>
        <dbReference type="ARBA" id="ARBA00022989"/>
    </source>
</evidence>
<proteinExistence type="predicted"/>
<feature type="transmembrane region" description="Helical" evidence="5">
    <location>
        <begin position="128"/>
        <end position="144"/>
    </location>
</feature>
<dbReference type="RefSeq" id="WP_309768135.1">
    <property type="nucleotide sequence ID" value="NZ_JARWAI010000006.1"/>
</dbReference>
<accession>A0ABU1GDF5</accession>
<dbReference type="Proteomes" id="UP001269267">
    <property type="component" value="Unassembled WGS sequence"/>
</dbReference>
<sequence>MLYALSLLVGISFLTLGGEALIRGAVAGARRMGVSPLLTGLVVVGFGTSAPELVVSIDAAINQQPDIAVGNIVGSNIGNILLILGLCALICPMTVQPQALRRDGVFMVAATVLFIGLAFGGALGRLDASIFLAGLISYLIWAYLSERQQIIPAAEMHAAEADEVTALPKTTISIVMALGLGLGLLIGGSQLLLYGAIGLAQAMGISEAVIGLTIVAVGTSLPEMAVSVIAALRRHADVAVGNILGSNIFNLLGILGISAFLQPLPIADRVAAFDQWVMLGAAGVLMIFLYTSMRLSRLEGGLLLAGYGVYLTLSFSVIGAF</sequence>